<name>A0A6C0EGF0_9ZZZZ</name>
<dbReference type="AlphaFoldDB" id="A0A6C0EGF0"/>
<accession>A0A6C0EGF0</accession>
<feature type="compositionally biased region" description="Polar residues" evidence="1">
    <location>
        <begin position="145"/>
        <end position="156"/>
    </location>
</feature>
<evidence type="ECO:0000313" key="2">
    <source>
        <dbReference type="EMBL" id="QHT26415.1"/>
    </source>
</evidence>
<proteinExistence type="predicted"/>
<evidence type="ECO:0000256" key="1">
    <source>
        <dbReference type="SAM" id="MobiDB-lite"/>
    </source>
</evidence>
<feature type="region of interest" description="Disordered" evidence="1">
    <location>
        <begin position="128"/>
        <end position="156"/>
    </location>
</feature>
<organism evidence="2">
    <name type="scientific">viral metagenome</name>
    <dbReference type="NCBI Taxonomy" id="1070528"/>
    <lineage>
        <taxon>unclassified sequences</taxon>
        <taxon>metagenomes</taxon>
        <taxon>organismal metagenomes</taxon>
    </lineage>
</organism>
<sequence>MASIAKIPVSAMLGVAYKTLCKGHEEGHLKNNNKSAIKNTLCTIIKHIKDSTGGKNNDNILEILKKGIPIEFNHDGKKIESLDIMELKFKVSDGKYIDFRTVFSNINDKKFVALFEKLQKYLNDYEAKKHKSQHGGGSRKKENNNESTSSDYTICD</sequence>
<dbReference type="EMBL" id="MN739788">
    <property type="protein sequence ID" value="QHT26415.1"/>
    <property type="molecule type" value="Genomic_DNA"/>
</dbReference>
<protein>
    <submittedName>
        <fullName evidence="2">Uncharacterized protein</fullName>
    </submittedName>
</protein>
<reference evidence="2" key="1">
    <citation type="journal article" date="2020" name="Nature">
        <title>Giant virus diversity and host interactions through global metagenomics.</title>
        <authorList>
            <person name="Schulz F."/>
            <person name="Roux S."/>
            <person name="Paez-Espino D."/>
            <person name="Jungbluth S."/>
            <person name="Walsh D.A."/>
            <person name="Denef V.J."/>
            <person name="McMahon K.D."/>
            <person name="Konstantinidis K.T."/>
            <person name="Eloe-Fadrosh E.A."/>
            <person name="Kyrpides N.C."/>
            <person name="Woyke T."/>
        </authorList>
    </citation>
    <scope>NUCLEOTIDE SEQUENCE</scope>
    <source>
        <strain evidence="2">GVMAG-M-3300023179-27</strain>
    </source>
</reference>